<dbReference type="EMBL" id="LNIX01000013">
    <property type="protein sequence ID" value="OXA47168.1"/>
    <property type="molecule type" value="Genomic_DNA"/>
</dbReference>
<reference evidence="1 3" key="1">
    <citation type="submission" date="2015-12" db="EMBL/GenBank/DDBJ databases">
        <title>The genome of Folsomia candida.</title>
        <authorList>
            <person name="Faddeeva A."/>
            <person name="Derks M.F."/>
            <person name="Anvar Y."/>
            <person name="Smit S."/>
            <person name="Van Straalen N."/>
            <person name="Roelofs D."/>
        </authorList>
    </citation>
    <scope>NUCLEOTIDE SEQUENCE [LARGE SCALE GENOMIC DNA]</scope>
    <source>
        <strain evidence="1 3">VU population</strain>
        <tissue evidence="1">Whole body</tissue>
    </source>
</reference>
<evidence type="ECO:0000313" key="3">
    <source>
        <dbReference type="Proteomes" id="UP000198287"/>
    </source>
</evidence>
<evidence type="ECO:0000313" key="1">
    <source>
        <dbReference type="EMBL" id="OXA47168.1"/>
    </source>
</evidence>
<comment type="caution">
    <text evidence="1">The sequence shown here is derived from an EMBL/GenBank/DDBJ whole genome shotgun (WGS) entry which is preliminary data.</text>
</comment>
<keyword evidence="3" id="KW-1185">Reference proteome</keyword>
<proteinExistence type="predicted"/>
<accession>A0A226DQ67</accession>
<evidence type="ECO:0008006" key="4">
    <source>
        <dbReference type="Google" id="ProtNLM"/>
    </source>
</evidence>
<dbReference type="Proteomes" id="UP000198287">
    <property type="component" value="Unassembled WGS sequence"/>
</dbReference>
<dbReference type="PANTHER" id="PTHR33939:SF1">
    <property type="entry name" value="DUF4371 DOMAIN-CONTAINING PROTEIN"/>
    <property type="match status" value="1"/>
</dbReference>
<dbReference type="InterPro" id="IPR036397">
    <property type="entry name" value="RNaseH_sf"/>
</dbReference>
<sequence>MSDENQPPSKKRHISTDKLNVKHAISEIGIFINKVKNKLEEFIQSKNKILNLSCGENSFNSQDELHGDHNSEDNQIGQFSTSSECQTVFKELGINNVNKKISKLLDNPEFPRIKLTLFREWMINECKFKYRKINKKPVFLERYDIVAQREFYLRSIRKFRQEGYSVFYSDETWASPDQARSRCWQILLSDEEYKDMTGFWGGDCLRDMNGYAGGFLLKSANGRIIINHIGNELGFLAGGDDVFISKKDTKDYHGNMNSDRYLEWFAKIVGLVPDKSVLVLDQAPYHKKRVKDSIMPTMAWLKADILAWFERNAIPLPENVSNFCTMTKQTLIALSKKYPKPKKFIVEEIAEASGKNIRILWLPPAHCNNAEGILELAKLAILKVTPELWSRCVKHAIKYEDRMWDRDKLVDEFISNPKMAQIIITAGNDSSDSSSSDSDDNE</sequence>
<name>A0A226DQ67_FOLCA</name>
<dbReference type="PANTHER" id="PTHR33939">
    <property type="entry name" value="PROTEIN CBG22215"/>
    <property type="match status" value="1"/>
</dbReference>
<dbReference type="OrthoDB" id="10048767at2759"/>
<dbReference type="Gene3D" id="3.30.420.10">
    <property type="entry name" value="Ribonuclease H-like superfamily/Ribonuclease H"/>
    <property type="match status" value="1"/>
</dbReference>
<dbReference type="EMBL" id="LNIX01000013">
    <property type="protein sequence ID" value="OXA47170.1"/>
    <property type="molecule type" value="Genomic_DNA"/>
</dbReference>
<dbReference type="GO" id="GO:0003676">
    <property type="term" value="F:nucleic acid binding"/>
    <property type="evidence" value="ECO:0007669"/>
    <property type="project" value="InterPro"/>
</dbReference>
<gene>
    <name evidence="2" type="ORF">Fcan01_17897</name>
    <name evidence="1" type="ORF">Fcan01_17899</name>
</gene>
<organism evidence="1 3">
    <name type="scientific">Folsomia candida</name>
    <name type="common">Springtail</name>
    <dbReference type="NCBI Taxonomy" id="158441"/>
    <lineage>
        <taxon>Eukaryota</taxon>
        <taxon>Metazoa</taxon>
        <taxon>Ecdysozoa</taxon>
        <taxon>Arthropoda</taxon>
        <taxon>Hexapoda</taxon>
        <taxon>Collembola</taxon>
        <taxon>Entomobryomorpha</taxon>
        <taxon>Isotomoidea</taxon>
        <taxon>Isotomidae</taxon>
        <taxon>Proisotominae</taxon>
        <taxon>Folsomia</taxon>
    </lineage>
</organism>
<protein>
    <recommendedName>
        <fullName evidence="4">Tc1-like transposase DDE domain-containing protein</fullName>
    </recommendedName>
</protein>
<dbReference type="AlphaFoldDB" id="A0A226DQ67"/>
<evidence type="ECO:0000313" key="2">
    <source>
        <dbReference type="EMBL" id="OXA47170.1"/>
    </source>
</evidence>